<sequence>MDVPQSSTPLSGADRIRSLRDQDAVYRAFDAYPWTKDTAFLSGLHAILGEPNSPNPPLGSLRDMATHARIFYYTQRIGVTIDFLGYQDWLDSHPEHQPPNILPEVYKSSPSGAGDNSSSSTSAPPTEWQQAAPKADLFVDRTKSAYSTNPEGEPNYPMAFAEMIRLIQEGKPVPGIRQIPNTIERTPMVKPVGTRTVPRKPWERNAPAAADTADIARARDLEFPPVEEGALAAANAL</sequence>
<feature type="compositionally biased region" description="Low complexity" evidence="1">
    <location>
        <begin position="108"/>
        <end position="126"/>
    </location>
</feature>
<evidence type="ECO:0000313" key="4">
    <source>
        <dbReference type="EMBL" id="KAK5997125.1"/>
    </source>
</evidence>
<keyword evidence="5" id="KW-1185">Reference proteome</keyword>
<reference evidence="4 5" key="1">
    <citation type="submission" date="2024-01" db="EMBL/GenBank/DDBJ databases">
        <title>Complete genome of Cladobotryum mycophilum ATHUM6906.</title>
        <authorList>
            <person name="Christinaki A.C."/>
            <person name="Myridakis A.I."/>
            <person name="Kouvelis V.N."/>
        </authorList>
    </citation>
    <scope>NUCLEOTIDE SEQUENCE [LARGE SCALE GENOMIC DNA]</scope>
    <source>
        <strain evidence="4 5">ATHUM6906</strain>
    </source>
</reference>
<evidence type="ECO:0000259" key="3">
    <source>
        <dbReference type="Pfam" id="PF25871"/>
    </source>
</evidence>
<dbReference type="Pfam" id="PF25871">
    <property type="entry name" value="HTH_76"/>
    <property type="match status" value="1"/>
</dbReference>
<feature type="region of interest" description="Disordered" evidence="1">
    <location>
        <begin position="95"/>
        <end position="133"/>
    </location>
</feature>
<organism evidence="4 5">
    <name type="scientific">Cladobotryum mycophilum</name>
    <dbReference type="NCBI Taxonomy" id="491253"/>
    <lineage>
        <taxon>Eukaryota</taxon>
        <taxon>Fungi</taxon>
        <taxon>Dikarya</taxon>
        <taxon>Ascomycota</taxon>
        <taxon>Pezizomycotina</taxon>
        <taxon>Sordariomycetes</taxon>
        <taxon>Hypocreomycetidae</taxon>
        <taxon>Hypocreales</taxon>
        <taxon>Hypocreaceae</taxon>
        <taxon>Cladobotryum</taxon>
    </lineage>
</organism>
<evidence type="ECO:0000259" key="2">
    <source>
        <dbReference type="Pfam" id="PF17733"/>
    </source>
</evidence>
<dbReference type="EMBL" id="JAVFKD010000002">
    <property type="protein sequence ID" value="KAK5997125.1"/>
    <property type="molecule type" value="Genomic_DNA"/>
</dbReference>
<dbReference type="Pfam" id="PF17733">
    <property type="entry name" value="KPWE_dom"/>
    <property type="match status" value="1"/>
</dbReference>
<dbReference type="InterPro" id="IPR058841">
    <property type="entry name" value="HTH_76"/>
</dbReference>
<name>A0ABR0SZD9_9HYPO</name>
<dbReference type="PANTHER" id="PTHR36855">
    <property type="entry name" value="CHROMOSOME 10, WHOLE GENOME SHOTGUN SEQUENCE"/>
    <property type="match status" value="1"/>
</dbReference>
<dbReference type="Proteomes" id="UP001338125">
    <property type="component" value="Unassembled WGS sequence"/>
</dbReference>
<feature type="domain" description="Peroxisomal membrane protein PEX14-like KPWE" evidence="2">
    <location>
        <begin position="156"/>
        <end position="204"/>
    </location>
</feature>
<proteinExistence type="predicted"/>
<protein>
    <submittedName>
        <fullName evidence="4">Uncharacterized protein</fullName>
    </submittedName>
</protein>
<dbReference type="PANTHER" id="PTHR36855:SF1">
    <property type="entry name" value="PEROXISOME MEMBRANE ANCHOR PROTEIN PEX14P N-TERMINAL DOMAIN-CONTAINING PROTEIN"/>
    <property type="match status" value="1"/>
</dbReference>
<gene>
    <name evidence="4" type="ORF">PT974_02478</name>
</gene>
<feature type="domain" description="PEX14-like helix-turn-helix" evidence="3">
    <location>
        <begin position="23"/>
        <end position="94"/>
    </location>
</feature>
<dbReference type="InterPro" id="IPR040554">
    <property type="entry name" value="KPWE_PEX14_dom"/>
</dbReference>
<comment type="caution">
    <text evidence="4">The sequence shown here is derived from an EMBL/GenBank/DDBJ whole genome shotgun (WGS) entry which is preliminary data.</text>
</comment>
<accession>A0ABR0SZD9</accession>
<evidence type="ECO:0000256" key="1">
    <source>
        <dbReference type="SAM" id="MobiDB-lite"/>
    </source>
</evidence>
<evidence type="ECO:0000313" key="5">
    <source>
        <dbReference type="Proteomes" id="UP001338125"/>
    </source>
</evidence>